<organism evidence="1 2">
    <name type="scientific">Jiella endophytica</name>
    <dbReference type="NCBI Taxonomy" id="2558362"/>
    <lineage>
        <taxon>Bacteria</taxon>
        <taxon>Pseudomonadati</taxon>
        <taxon>Pseudomonadota</taxon>
        <taxon>Alphaproteobacteria</taxon>
        <taxon>Hyphomicrobiales</taxon>
        <taxon>Aurantimonadaceae</taxon>
        <taxon>Jiella</taxon>
    </lineage>
</organism>
<protein>
    <submittedName>
        <fullName evidence="1">DUF2491 family protein</fullName>
    </submittedName>
</protein>
<dbReference type="Proteomes" id="UP000298179">
    <property type="component" value="Unassembled WGS sequence"/>
</dbReference>
<dbReference type="AlphaFoldDB" id="A0A4Y8RSM7"/>
<sequence>MIFSIFGGKDKTADLPAERGPLGVAIGGAIEIDTLGLQADAAGAAPGMDLPRGGNFIVVAYGEARLDGETVLSRYYDEDDRLLQTLSATGRPGDAIQDISIYASWDSVVPVGHAEWDRWAGPAGLIGQPRYDADGILFERYWGEGSGRADLVEFVEDVDDGRRVRAIHQTCMLYARPLGRAQEMLLINIERDIAERSSREGGSVEFLLGYGLSPADVRRV</sequence>
<evidence type="ECO:0000313" key="1">
    <source>
        <dbReference type="EMBL" id="TFF27295.1"/>
    </source>
</evidence>
<evidence type="ECO:0000313" key="2">
    <source>
        <dbReference type="Proteomes" id="UP000298179"/>
    </source>
</evidence>
<reference evidence="1 2" key="1">
    <citation type="submission" date="2019-03" db="EMBL/GenBank/DDBJ databases">
        <title>Jiella endophytica sp. nov., a novel endophytic bacterium isolated from root of Ficus microcarpa Linn. f.</title>
        <authorList>
            <person name="Tuo L."/>
        </authorList>
    </citation>
    <scope>NUCLEOTIDE SEQUENCE [LARGE SCALE GENOMIC DNA]</scope>
    <source>
        <strain evidence="1 2">CBS5Q-3</strain>
    </source>
</reference>
<comment type="caution">
    <text evidence="1">The sequence shown here is derived from an EMBL/GenBank/DDBJ whole genome shotgun (WGS) entry which is preliminary data.</text>
</comment>
<dbReference type="InterPro" id="IPR019621">
    <property type="entry name" value="DUF2491"/>
</dbReference>
<dbReference type="OrthoDB" id="7944775at2"/>
<name>A0A4Y8RSM7_9HYPH</name>
<keyword evidence="2" id="KW-1185">Reference proteome</keyword>
<dbReference type="Pfam" id="PF10679">
    <property type="entry name" value="DUF2491"/>
    <property type="match status" value="1"/>
</dbReference>
<proteinExistence type="predicted"/>
<dbReference type="RefSeq" id="WP_134759767.1">
    <property type="nucleotide sequence ID" value="NZ_SOZD01000001.1"/>
</dbReference>
<gene>
    <name evidence="1" type="ORF">E3C22_02160</name>
</gene>
<accession>A0A4Y8RSM7</accession>
<dbReference type="EMBL" id="SOZD01000001">
    <property type="protein sequence ID" value="TFF27295.1"/>
    <property type="molecule type" value="Genomic_DNA"/>
</dbReference>